<gene>
    <name evidence="9" type="ORF">EZH22_25250</name>
</gene>
<dbReference type="KEGG" id="xdi:EZH22_25250"/>
<keyword evidence="10" id="KW-1185">Reference proteome</keyword>
<evidence type="ECO:0000256" key="4">
    <source>
        <dbReference type="ARBA" id="ARBA00022692"/>
    </source>
</evidence>
<dbReference type="SUPFAM" id="SSF161098">
    <property type="entry name" value="MetI-like"/>
    <property type="match status" value="1"/>
</dbReference>
<reference evidence="9 10" key="1">
    <citation type="submission" date="2020-10" db="EMBL/GenBank/DDBJ databases">
        <title>Degradation of 1,4-Dioxane by Xanthobacter sp. YN2, via a Novel Group-2 Soluble Di-Iron Monooxygenase.</title>
        <authorList>
            <person name="Ma F."/>
            <person name="Wang Y."/>
            <person name="Yang J."/>
            <person name="Guo H."/>
            <person name="Su D."/>
            <person name="Yu L."/>
        </authorList>
    </citation>
    <scope>NUCLEOTIDE SEQUENCE [LARGE SCALE GENOMIC DNA]</scope>
    <source>
        <strain evidence="9 10">YN2</strain>
    </source>
</reference>
<dbReference type="CDD" id="cd06261">
    <property type="entry name" value="TM_PBP2"/>
    <property type="match status" value="1"/>
</dbReference>
<feature type="transmembrane region" description="Helical" evidence="7">
    <location>
        <begin position="12"/>
        <end position="31"/>
    </location>
</feature>
<dbReference type="Proteomes" id="UP000596427">
    <property type="component" value="Chromosome"/>
</dbReference>
<dbReference type="InterPro" id="IPR035906">
    <property type="entry name" value="MetI-like_sf"/>
</dbReference>
<evidence type="ECO:0000259" key="8">
    <source>
        <dbReference type="PROSITE" id="PS50928"/>
    </source>
</evidence>
<dbReference type="GO" id="GO:0005886">
    <property type="term" value="C:plasma membrane"/>
    <property type="evidence" value="ECO:0007669"/>
    <property type="project" value="UniProtKB-SubCell"/>
</dbReference>
<name>A0A974PME4_9HYPH</name>
<evidence type="ECO:0000256" key="6">
    <source>
        <dbReference type="ARBA" id="ARBA00023136"/>
    </source>
</evidence>
<keyword evidence="5 7" id="KW-1133">Transmembrane helix</keyword>
<sequence length="324" mass="35726">MTTWLLRRLFQALLVVLAMTVIVFIGVNVIGDPVEILISPEADQAERTRAIAALGLDKPLWEQYLRFLWAALHGDLGQSFVYNEPAIRLIGDRLPATMELAVMAVLLSVVIGIPLGLYAGLKSETFLARAIMAGSILGFSLPTFWVGLMLIMVFAVQLGWLPSTGRGETAELFGMQWSFLTRDGLAHLVLPAANLALANIALVLRLTRAGVRENLQLEYVKFARAKGLTPTRIVFVHIMKNIMIPIVTVIGLEFGSVIAFAVVTESVFAWPGMGKLIIDSINVLDRPVIVAYLMVIVFLFVTINLVVDLLYTVLDPRVRLETKE</sequence>
<comment type="subcellular location">
    <subcellularLocation>
        <location evidence="1 7">Cell membrane</location>
        <topology evidence="1 7">Multi-pass membrane protein</topology>
    </subcellularLocation>
</comment>
<evidence type="ECO:0000256" key="3">
    <source>
        <dbReference type="ARBA" id="ARBA00022475"/>
    </source>
</evidence>
<feature type="domain" description="ABC transmembrane type-1" evidence="8">
    <location>
        <begin position="94"/>
        <end position="311"/>
    </location>
</feature>
<dbReference type="Pfam" id="PF19300">
    <property type="entry name" value="BPD_transp_1_N"/>
    <property type="match status" value="1"/>
</dbReference>
<accession>A0A974PME4</accession>
<proteinExistence type="inferred from homology"/>
<feature type="transmembrane region" description="Helical" evidence="7">
    <location>
        <begin position="242"/>
        <end position="269"/>
    </location>
</feature>
<feature type="transmembrane region" description="Helical" evidence="7">
    <location>
        <begin position="100"/>
        <end position="121"/>
    </location>
</feature>
<dbReference type="PANTHER" id="PTHR43163:SF2">
    <property type="entry name" value="ABC TRANSPORTER PERMEASE PROTEIN"/>
    <property type="match status" value="1"/>
</dbReference>
<dbReference type="GO" id="GO:0055085">
    <property type="term" value="P:transmembrane transport"/>
    <property type="evidence" value="ECO:0007669"/>
    <property type="project" value="InterPro"/>
</dbReference>
<organism evidence="9 10">
    <name type="scientific">Xanthobacter dioxanivorans</name>
    <dbReference type="NCBI Taxonomy" id="2528964"/>
    <lineage>
        <taxon>Bacteria</taxon>
        <taxon>Pseudomonadati</taxon>
        <taxon>Pseudomonadota</taxon>
        <taxon>Alphaproteobacteria</taxon>
        <taxon>Hyphomicrobiales</taxon>
        <taxon>Xanthobacteraceae</taxon>
        <taxon>Xanthobacter</taxon>
    </lineage>
</organism>
<comment type="similarity">
    <text evidence="7">Belongs to the binding-protein-dependent transport system permease family.</text>
</comment>
<feature type="transmembrane region" description="Helical" evidence="7">
    <location>
        <begin position="133"/>
        <end position="156"/>
    </location>
</feature>
<evidence type="ECO:0000313" key="9">
    <source>
        <dbReference type="EMBL" id="QRG06239.1"/>
    </source>
</evidence>
<dbReference type="PANTHER" id="PTHR43163">
    <property type="entry name" value="DIPEPTIDE TRANSPORT SYSTEM PERMEASE PROTEIN DPPB-RELATED"/>
    <property type="match status" value="1"/>
</dbReference>
<feature type="transmembrane region" description="Helical" evidence="7">
    <location>
        <begin position="185"/>
        <end position="204"/>
    </location>
</feature>
<evidence type="ECO:0000313" key="10">
    <source>
        <dbReference type="Proteomes" id="UP000596427"/>
    </source>
</evidence>
<keyword evidence="6 7" id="KW-0472">Membrane</keyword>
<dbReference type="InterPro" id="IPR000515">
    <property type="entry name" value="MetI-like"/>
</dbReference>
<dbReference type="Gene3D" id="1.10.3720.10">
    <property type="entry name" value="MetI-like"/>
    <property type="match status" value="1"/>
</dbReference>
<evidence type="ECO:0000256" key="5">
    <source>
        <dbReference type="ARBA" id="ARBA00022989"/>
    </source>
</evidence>
<feature type="transmembrane region" description="Helical" evidence="7">
    <location>
        <begin position="289"/>
        <end position="314"/>
    </location>
</feature>
<evidence type="ECO:0000256" key="7">
    <source>
        <dbReference type="RuleBase" id="RU363032"/>
    </source>
</evidence>
<keyword evidence="3" id="KW-1003">Cell membrane</keyword>
<protein>
    <submittedName>
        <fullName evidence="9">ABC transporter permease</fullName>
    </submittedName>
</protein>
<dbReference type="InterPro" id="IPR045621">
    <property type="entry name" value="BPD_transp_1_N"/>
</dbReference>
<dbReference type="EMBL" id="CP063362">
    <property type="protein sequence ID" value="QRG06239.1"/>
    <property type="molecule type" value="Genomic_DNA"/>
</dbReference>
<dbReference type="RefSeq" id="WP_203193149.1">
    <property type="nucleotide sequence ID" value="NZ_CP063362.1"/>
</dbReference>
<dbReference type="Pfam" id="PF00528">
    <property type="entry name" value="BPD_transp_1"/>
    <property type="match status" value="1"/>
</dbReference>
<evidence type="ECO:0000256" key="1">
    <source>
        <dbReference type="ARBA" id="ARBA00004651"/>
    </source>
</evidence>
<dbReference type="AlphaFoldDB" id="A0A974PME4"/>
<keyword evidence="4 7" id="KW-0812">Transmembrane</keyword>
<dbReference type="PROSITE" id="PS50928">
    <property type="entry name" value="ABC_TM1"/>
    <property type="match status" value="1"/>
</dbReference>
<evidence type="ECO:0000256" key="2">
    <source>
        <dbReference type="ARBA" id="ARBA00022448"/>
    </source>
</evidence>
<keyword evidence="2 7" id="KW-0813">Transport</keyword>